<comment type="function">
    <text evidence="17">Member of the two-component regulatory system NreB/NreC involved in the control of dissimilatory nitrate/nitrite reduction in response to oxygen. NreB functions as a direct oxygen sensor histidine kinase which is autophosphorylated, in the absence of oxygen, probably at the conserved histidine residue, and transfers its phosphate group probably to a conserved aspartate residue of NreC. NreB/NreC activates the expression of the nitrate (narGHJI) and nitrite (nir) reductase operons, as well as the putative nitrate transporter gene narT.</text>
</comment>
<evidence type="ECO:0000256" key="18">
    <source>
        <dbReference type="ARBA" id="ARBA00030800"/>
    </source>
</evidence>
<dbReference type="KEGG" id="tbn:TBH_C0350"/>
<evidence type="ECO:0000256" key="5">
    <source>
        <dbReference type="ARBA" id="ARBA00017322"/>
    </source>
</evidence>
<comment type="catalytic activity">
    <reaction evidence="1">
        <text>ATP + protein L-histidine = ADP + protein N-phospho-L-histidine.</text>
        <dbReference type="EC" id="2.7.13.3"/>
    </reaction>
</comment>
<dbReference type="Pfam" id="PF07696">
    <property type="entry name" value="7TMR-DISMED2"/>
    <property type="match status" value="1"/>
</dbReference>
<dbReference type="GO" id="GO:0046872">
    <property type="term" value="F:metal ion binding"/>
    <property type="evidence" value="ECO:0007669"/>
    <property type="project" value="UniProtKB-KW"/>
</dbReference>
<dbReference type="InterPro" id="IPR011712">
    <property type="entry name" value="Sig_transdc_His_kin_sub3_dim/P"/>
</dbReference>
<dbReference type="PANTHER" id="PTHR24421">
    <property type="entry name" value="NITRATE/NITRITE SENSOR PROTEIN NARX-RELATED"/>
    <property type="match status" value="1"/>
</dbReference>
<keyword evidence="9" id="KW-0808">Transferase</keyword>
<keyword evidence="15" id="KW-0902">Two-component regulatory system</keyword>
<feature type="transmembrane region" description="Helical" evidence="20">
    <location>
        <begin position="318"/>
        <end position="342"/>
    </location>
</feature>
<keyword evidence="7" id="KW-0963">Cytoplasm</keyword>
<dbReference type="OrthoDB" id="9797605at2"/>
<keyword evidence="20" id="KW-0812">Transmembrane</keyword>
<evidence type="ECO:0000256" key="9">
    <source>
        <dbReference type="ARBA" id="ARBA00022679"/>
    </source>
</evidence>
<evidence type="ECO:0000256" key="15">
    <source>
        <dbReference type="ARBA" id="ARBA00023012"/>
    </source>
</evidence>
<sequence length="635" mass="71099">MMPGYPLIMVSSLDFSEEPMTILVSSRVWPIRFLAVLWVLLLPGCGGNADGVRDITRQFNVAYSEPGSLQPLTVLRGESSLAFVPVKHPDNLARFEKDIWLRAVLTPDSGFSKAILELPTYMLGKVDIWFQTADGTVTHKQSGTYYPYVEREIRNAGVAFRMPDGKGHPIHVLMRIYTGAPVNFTALLWQEDAWQNYSHANRAWYGLFFGGMLALFVYNLFFAFSLKDTSFLYYVAYMACLALSVVLYSGLAEEFLWPQGKEVSWVLMVAALGSFFGVGFVNQFLDVRKRWNYLYLISTLVAGTGVLLGLGLTLDLQVLNVSFIVPLMHSILLLGPAYYLSVSVYSYLRGVRQARFLILGMSVLLGSLVLYYMATYGYLVHGFYLHHVLEMGLFSDALLLSLALSDRVKFLTEEKRALDRKYAEMQKQFSREMINIEEAEKKRHASILHDSVGHGLLVIKQQLDALTKDKAHSTMDHSIQALKKQCDDVMHEVRSLSHELHPHILSNLGLKAALESVLKRSLDPRGITWLANLEAAQGLPKAVETAIYRIVQEALSNIIKYASASEVFVSLERLHGGVNVAIKDDGNGFDTSESRGGLGLKMMKGHVELLSGTFHIESNRETGTVIHFYIPCPEG</sequence>
<evidence type="ECO:0000256" key="16">
    <source>
        <dbReference type="ARBA" id="ARBA00023014"/>
    </source>
</evidence>
<keyword evidence="12" id="KW-0418">Kinase</keyword>
<keyword evidence="23" id="KW-1185">Reference proteome</keyword>
<comment type="subcellular location">
    <subcellularLocation>
        <location evidence="3">Cytoplasm</location>
    </subcellularLocation>
</comment>
<evidence type="ECO:0000256" key="8">
    <source>
        <dbReference type="ARBA" id="ARBA00022553"/>
    </source>
</evidence>
<reference evidence="22 23" key="1">
    <citation type="journal article" date="2014" name="PLoS ONE">
        <title>Physiological and genomic features of a novel sulfur-oxidizing gammaproteobacterium belonging to a previously uncultivated symbiotic lineage isolated from a hydrothermal vent.</title>
        <authorList>
            <person name="Nunoura T."/>
            <person name="Takaki Y."/>
            <person name="Kazama H."/>
            <person name="Kakuta J."/>
            <person name="Shimamura S."/>
            <person name="Makita H."/>
            <person name="Hirai M."/>
            <person name="Miyazaki M."/>
            <person name="Takai K."/>
        </authorList>
    </citation>
    <scope>NUCLEOTIDE SEQUENCE [LARGE SCALE GENOMIC DNA]</scope>
    <source>
        <strain evidence="22 23">Hiromi1</strain>
    </source>
</reference>
<comment type="cofactor">
    <cofactor evidence="2">
        <name>[4Fe-4S] cluster</name>
        <dbReference type="ChEBI" id="CHEBI:49883"/>
    </cofactor>
</comment>
<dbReference type="InterPro" id="IPR036890">
    <property type="entry name" value="HATPase_C_sf"/>
</dbReference>
<evidence type="ECO:0000256" key="13">
    <source>
        <dbReference type="ARBA" id="ARBA00022840"/>
    </source>
</evidence>
<keyword evidence="11" id="KW-0547">Nucleotide-binding</keyword>
<accession>A0A7U6JG73</accession>
<evidence type="ECO:0000256" key="20">
    <source>
        <dbReference type="SAM" id="Phobius"/>
    </source>
</evidence>
<keyword evidence="20" id="KW-0472">Membrane</keyword>
<evidence type="ECO:0000256" key="17">
    <source>
        <dbReference type="ARBA" id="ARBA00024827"/>
    </source>
</evidence>
<dbReference type="AlphaFoldDB" id="A0A7U6JG73"/>
<dbReference type="SMART" id="SM00387">
    <property type="entry name" value="HATPase_c"/>
    <property type="match status" value="1"/>
</dbReference>
<evidence type="ECO:0000256" key="19">
    <source>
        <dbReference type="SAM" id="Coils"/>
    </source>
</evidence>
<dbReference type="GO" id="GO:0005737">
    <property type="term" value="C:cytoplasm"/>
    <property type="evidence" value="ECO:0007669"/>
    <property type="project" value="UniProtKB-SubCell"/>
</dbReference>
<evidence type="ECO:0000313" key="22">
    <source>
        <dbReference type="EMBL" id="BAO43296.1"/>
    </source>
</evidence>
<dbReference type="Gene3D" id="1.20.5.1930">
    <property type="match status" value="1"/>
</dbReference>
<dbReference type="PANTHER" id="PTHR24421:SF10">
    <property type="entry name" value="NITRATE_NITRITE SENSOR PROTEIN NARQ"/>
    <property type="match status" value="1"/>
</dbReference>
<dbReference type="SUPFAM" id="SSF55874">
    <property type="entry name" value="ATPase domain of HSP90 chaperone/DNA topoisomerase II/histidine kinase"/>
    <property type="match status" value="1"/>
</dbReference>
<keyword evidence="19" id="KW-0175">Coiled coil</keyword>
<evidence type="ECO:0000256" key="11">
    <source>
        <dbReference type="ARBA" id="ARBA00022741"/>
    </source>
</evidence>
<evidence type="ECO:0000256" key="1">
    <source>
        <dbReference type="ARBA" id="ARBA00000085"/>
    </source>
</evidence>
<dbReference type="InterPro" id="IPR050482">
    <property type="entry name" value="Sensor_HK_TwoCompSys"/>
</dbReference>
<gene>
    <name evidence="22" type="ORF">TBH_C0350</name>
</gene>
<keyword evidence="6" id="KW-0004">4Fe-4S</keyword>
<dbReference type="Gene3D" id="2.60.40.2380">
    <property type="match status" value="1"/>
</dbReference>
<feature type="transmembrane region" description="Helical" evidence="20">
    <location>
        <begin position="293"/>
        <end position="312"/>
    </location>
</feature>
<evidence type="ECO:0000256" key="4">
    <source>
        <dbReference type="ARBA" id="ARBA00012438"/>
    </source>
</evidence>
<dbReference type="Proteomes" id="UP000031631">
    <property type="component" value="Chromosome"/>
</dbReference>
<dbReference type="GO" id="GO:0046983">
    <property type="term" value="F:protein dimerization activity"/>
    <property type="evidence" value="ECO:0007669"/>
    <property type="project" value="InterPro"/>
</dbReference>
<keyword evidence="16" id="KW-0411">Iron-sulfur</keyword>
<dbReference type="Gene3D" id="3.30.565.10">
    <property type="entry name" value="Histidine kinase-like ATPase, C-terminal domain"/>
    <property type="match status" value="1"/>
</dbReference>
<feature type="domain" description="Histidine kinase" evidence="21">
    <location>
        <begin position="547"/>
        <end position="634"/>
    </location>
</feature>
<evidence type="ECO:0000256" key="3">
    <source>
        <dbReference type="ARBA" id="ARBA00004496"/>
    </source>
</evidence>
<evidence type="ECO:0000256" key="2">
    <source>
        <dbReference type="ARBA" id="ARBA00001966"/>
    </source>
</evidence>
<dbReference type="InterPro" id="IPR004358">
    <property type="entry name" value="Sig_transdc_His_kin-like_C"/>
</dbReference>
<keyword evidence="8" id="KW-0597">Phosphoprotein</keyword>
<dbReference type="Pfam" id="PF07730">
    <property type="entry name" value="HisKA_3"/>
    <property type="match status" value="1"/>
</dbReference>
<feature type="coiled-coil region" evidence="19">
    <location>
        <begin position="408"/>
        <end position="442"/>
    </location>
</feature>
<evidence type="ECO:0000259" key="21">
    <source>
        <dbReference type="PROSITE" id="PS50109"/>
    </source>
</evidence>
<dbReference type="EMBL" id="AP012273">
    <property type="protein sequence ID" value="BAO43296.1"/>
    <property type="molecule type" value="Genomic_DNA"/>
</dbReference>
<feature type="transmembrane region" description="Helical" evidence="20">
    <location>
        <begin position="203"/>
        <end position="224"/>
    </location>
</feature>
<keyword evidence="13" id="KW-0067">ATP-binding</keyword>
<dbReference type="InterPro" id="IPR003594">
    <property type="entry name" value="HATPase_dom"/>
</dbReference>
<dbReference type="InterPro" id="IPR011623">
    <property type="entry name" value="7TMR_DISM_rcpt_extracell_dom1"/>
</dbReference>
<organism evidence="22 23">
    <name type="scientific">Thiolapillus brandeum</name>
    <dbReference type="NCBI Taxonomy" id="1076588"/>
    <lineage>
        <taxon>Bacteria</taxon>
        <taxon>Pseudomonadati</taxon>
        <taxon>Pseudomonadota</taxon>
        <taxon>Gammaproteobacteria</taxon>
        <taxon>Chromatiales</taxon>
        <taxon>Sedimenticolaceae</taxon>
        <taxon>Thiolapillus</taxon>
    </lineage>
</organism>
<dbReference type="Pfam" id="PF02518">
    <property type="entry name" value="HATPase_c"/>
    <property type="match status" value="1"/>
</dbReference>
<name>A0A7U6JG73_9GAMM</name>
<evidence type="ECO:0000256" key="6">
    <source>
        <dbReference type="ARBA" id="ARBA00022485"/>
    </source>
</evidence>
<keyword evidence="14" id="KW-0408">Iron</keyword>
<dbReference type="CDD" id="cd16917">
    <property type="entry name" value="HATPase_UhpB-NarQ-NarX-like"/>
    <property type="match status" value="1"/>
</dbReference>
<evidence type="ECO:0000313" key="23">
    <source>
        <dbReference type="Proteomes" id="UP000031631"/>
    </source>
</evidence>
<dbReference type="Pfam" id="PF07695">
    <property type="entry name" value="7TMR-DISM_7TM"/>
    <property type="match status" value="1"/>
</dbReference>
<feature type="transmembrane region" description="Helical" evidence="20">
    <location>
        <begin position="354"/>
        <end position="372"/>
    </location>
</feature>
<dbReference type="EC" id="2.7.13.3" evidence="4"/>
<proteinExistence type="predicted"/>
<evidence type="ECO:0000256" key="7">
    <source>
        <dbReference type="ARBA" id="ARBA00022490"/>
    </source>
</evidence>
<dbReference type="InterPro" id="IPR005467">
    <property type="entry name" value="His_kinase_dom"/>
</dbReference>
<evidence type="ECO:0000256" key="12">
    <source>
        <dbReference type="ARBA" id="ARBA00022777"/>
    </source>
</evidence>
<dbReference type="GO" id="GO:0016020">
    <property type="term" value="C:membrane"/>
    <property type="evidence" value="ECO:0007669"/>
    <property type="project" value="InterPro"/>
</dbReference>
<dbReference type="GO" id="GO:0000155">
    <property type="term" value="F:phosphorelay sensor kinase activity"/>
    <property type="evidence" value="ECO:0007669"/>
    <property type="project" value="InterPro"/>
</dbReference>
<dbReference type="PROSITE" id="PS50109">
    <property type="entry name" value="HIS_KIN"/>
    <property type="match status" value="1"/>
</dbReference>
<keyword evidence="20" id="KW-1133">Transmembrane helix</keyword>
<dbReference type="InterPro" id="IPR011622">
    <property type="entry name" value="7TMR_DISM_rcpt_extracell_dom2"/>
</dbReference>
<feature type="transmembrane region" description="Helical" evidence="20">
    <location>
        <begin position="231"/>
        <end position="251"/>
    </location>
</feature>
<feature type="transmembrane region" description="Helical" evidence="20">
    <location>
        <begin position="263"/>
        <end position="281"/>
    </location>
</feature>
<evidence type="ECO:0000256" key="14">
    <source>
        <dbReference type="ARBA" id="ARBA00023004"/>
    </source>
</evidence>
<dbReference type="PRINTS" id="PR00344">
    <property type="entry name" value="BCTRLSENSOR"/>
</dbReference>
<keyword evidence="10" id="KW-0479">Metal-binding</keyword>
<dbReference type="GO" id="GO:0051539">
    <property type="term" value="F:4 iron, 4 sulfur cluster binding"/>
    <property type="evidence" value="ECO:0007669"/>
    <property type="project" value="UniProtKB-KW"/>
</dbReference>
<evidence type="ECO:0000256" key="10">
    <source>
        <dbReference type="ARBA" id="ARBA00022723"/>
    </source>
</evidence>
<dbReference type="GO" id="GO:0005524">
    <property type="term" value="F:ATP binding"/>
    <property type="evidence" value="ECO:0007669"/>
    <property type="project" value="UniProtKB-KW"/>
</dbReference>
<protein>
    <recommendedName>
        <fullName evidence="5">Oxygen sensor histidine kinase NreB</fullName>
        <ecNumber evidence="4">2.7.13.3</ecNumber>
    </recommendedName>
    <alternativeName>
        <fullName evidence="18">Nitrogen regulation protein B</fullName>
    </alternativeName>
</protein>